<dbReference type="AlphaFoldDB" id="A0A132AHR8"/>
<organism evidence="2 3">
    <name type="scientific">Sarcoptes scabiei</name>
    <name type="common">Itch mite</name>
    <name type="synonym">Acarus scabiei</name>
    <dbReference type="NCBI Taxonomy" id="52283"/>
    <lineage>
        <taxon>Eukaryota</taxon>
        <taxon>Metazoa</taxon>
        <taxon>Ecdysozoa</taxon>
        <taxon>Arthropoda</taxon>
        <taxon>Chelicerata</taxon>
        <taxon>Arachnida</taxon>
        <taxon>Acari</taxon>
        <taxon>Acariformes</taxon>
        <taxon>Sarcoptiformes</taxon>
        <taxon>Astigmata</taxon>
        <taxon>Psoroptidia</taxon>
        <taxon>Sarcoptoidea</taxon>
        <taxon>Sarcoptidae</taxon>
        <taxon>Sarcoptinae</taxon>
        <taxon>Sarcoptes</taxon>
    </lineage>
</organism>
<comment type="caution">
    <text evidence="2">The sequence shown here is derived from an EMBL/GenBank/DDBJ whole genome shotgun (WGS) entry which is preliminary data.</text>
</comment>
<feature type="non-terminal residue" evidence="2">
    <location>
        <position position="152"/>
    </location>
</feature>
<dbReference type="EMBL" id="JXLN01015370">
    <property type="protein sequence ID" value="KPM10542.1"/>
    <property type="molecule type" value="Genomic_DNA"/>
</dbReference>
<dbReference type="VEuPathDB" id="VectorBase:SSCA000877"/>
<feature type="compositionally biased region" description="Basic and acidic residues" evidence="1">
    <location>
        <begin position="125"/>
        <end position="146"/>
    </location>
</feature>
<reference evidence="2 3" key="1">
    <citation type="journal article" date="2015" name="Parasit. Vectors">
        <title>Draft genome of the scabies mite.</title>
        <authorList>
            <person name="Rider S.D.Jr."/>
            <person name="Morgan M.S."/>
            <person name="Arlian L.G."/>
        </authorList>
    </citation>
    <scope>NUCLEOTIDE SEQUENCE [LARGE SCALE GENOMIC DNA]</scope>
    <source>
        <strain evidence="2">Arlian Lab</strain>
    </source>
</reference>
<accession>A0A132AHR8</accession>
<name>A0A132AHR8_SARSC</name>
<proteinExistence type="predicted"/>
<sequence length="152" mass="17474">AEDQKKPEESKPEISEVVPESLEKDGTEEEYPIRISSNGKSGETVIHRKILFVTFENTYAYNPLLNIEFSLNPFAYVDCRLAIYATNLDRHSEMDSDETLSIGVEEKIIFEEVTDVRHPRDQVEMLIEQDTKAEDQKKPEESKPEISEVVPE</sequence>
<feature type="region of interest" description="Disordered" evidence="1">
    <location>
        <begin position="1"/>
        <end position="30"/>
    </location>
</feature>
<feature type="region of interest" description="Disordered" evidence="1">
    <location>
        <begin position="125"/>
        <end position="152"/>
    </location>
</feature>
<feature type="compositionally biased region" description="Basic and acidic residues" evidence="1">
    <location>
        <begin position="1"/>
        <end position="14"/>
    </location>
</feature>
<dbReference type="Proteomes" id="UP000616769">
    <property type="component" value="Unassembled WGS sequence"/>
</dbReference>
<gene>
    <name evidence="2" type="ORF">QR98_0091000</name>
</gene>
<evidence type="ECO:0000256" key="1">
    <source>
        <dbReference type="SAM" id="MobiDB-lite"/>
    </source>
</evidence>
<evidence type="ECO:0000313" key="3">
    <source>
        <dbReference type="Proteomes" id="UP000616769"/>
    </source>
</evidence>
<protein>
    <submittedName>
        <fullName evidence="2">Uncharacterized protein</fullName>
    </submittedName>
</protein>
<evidence type="ECO:0000313" key="2">
    <source>
        <dbReference type="EMBL" id="KPM10542.1"/>
    </source>
</evidence>
<feature type="non-terminal residue" evidence="2">
    <location>
        <position position="1"/>
    </location>
</feature>